<evidence type="ECO:0000313" key="2">
    <source>
        <dbReference type="EMBL" id="KAH7116860.1"/>
    </source>
</evidence>
<proteinExistence type="predicted"/>
<gene>
    <name evidence="2" type="ORF">B0J11DRAFT_509881</name>
</gene>
<dbReference type="EMBL" id="JAGMWT010000014">
    <property type="protein sequence ID" value="KAH7116860.1"/>
    <property type="molecule type" value="Genomic_DNA"/>
</dbReference>
<accession>A0A9P9DCK1</accession>
<sequence length="225" mass="23834">MRGAACPRPASLLQAKGTTTASSMQQPAGRNTRTREMPHAATARHWPTDPYYVDNSPMARTGRLAPWPTREMPGDRSLGNVLESPPSQQSIAAQGCPTRVNAIAGGPQANSSLSRSGRIGGRPSVTASMPALDWALQQYPKQRSLRQRVPESAKGCQSCSRCAGWEACISLNAAKLWRRIADAGKGRPGRRRCGSTAAESLLSPSHDASTQAAGTNSSHPSFCAA</sequence>
<feature type="compositionally biased region" description="Low complexity" evidence="1">
    <location>
        <begin position="111"/>
        <end position="124"/>
    </location>
</feature>
<organism evidence="2 3">
    <name type="scientific">Dendryphion nanum</name>
    <dbReference type="NCBI Taxonomy" id="256645"/>
    <lineage>
        <taxon>Eukaryota</taxon>
        <taxon>Fungi</taxon>
        <taxon>Dikarya</taxon>
        <taxon>Ascomycota</taxon>
        <taxon>Pezizomycotina</taxon>
        <taxon>Dothideomycetes</taxon>
        <taxon>Pleosporomycetidae</taxon>
        <taxon>Pleosporales</taxon>
        <taxon>Torulaceae</taxon>
        <taxon>Dendryphion</taxon>
    </lineage>
</organism>
<evidence type="ECO:0000313" key="3">
    <source>
        <dbReference type="Proteomes" id="UP000700596"/>
    </source>
</evidence>
<dbReference type="AlphaFoldDB" id="A0A9P9DCK1"/>
<evidence type="ECO:0000256" key="1">
    <source>
        <dbReference type="SAM" id="MobiDB-lite"/>
    </source>
</evidence>
<dbReference type="Proteomes" id="UP000700596">
    <property type="component" value="Unassembled WGS sequence"/>
</dbReference>
<reference evidence="2" key="1">
    <citation type="journal article" date="2021" name="Nat. Commun.">
        <title>Genetic determinants of endophytism in the Arabidopsis root mycobiome.</title>
        <authorList>
            <person name="Mesny F."/>
            <person name="Miyauchi S."/>
            <person name="Thiergart T."/>
            <person name="Pickel B."/>
            <person name="Atanasova L."/>
            <person name="Karlsson M."/>
            <person name="Huettel B."/>
            <person name="Barry K.W."/>
            <person name="Haridas S."/>
            <person name="Chen C."/>
            <person name="Bauer D."/>
            <person name="Andreopoulos W."/>
            <person name="Pangilinan J."/>
            <person name="LaButti K."/>
            <person name="Riley R."/>
            <person name="Lipzen A."/>
            <person name="Clum A."/>
            <person name="Drula E."/>
            <person name="Henrissat B."/>
            <person name="Kohler A."/>
            <person name="Grigoriev I.V."/>
            <person name="Martin F.M."/>
            <person name="Hacquard S."/>
        </authorList>
    </citation>
    <scope>NUCLEOTIDE SEQUENCE</scope>
    <source>
        <strain evidence="2">MPI-CAGE-CH-0243</strain>
    </source>
</reference>
<feature type="region of interest" description="Disordered" evidence="1">
    <location>
        <begin position="184"/>
        <end position="225"/>
    </location>
</feature>
<protein>
    <submittedName>
        <fullName evidence="2">Uncharacterized protein</fullName>
    </submittedName>
</protein>
<comment type="caution">
    <text evidence="2">The sequence shown here is derived from an EMBL/GenBank/DDBJ whole genome shotgun (WGS) entry which is preliminary data.</text>
</comment>
<feature type="compositionally biased region" description="Polar residues" evidence="1">
    <location>
        <begin position="16"/>
        <end position="31"/>
    </location>
</feature>
<name>A0A9P9DCK1_9PLEO</name>
<keyword evidence="3" id="KW-1185">Reference proteome</keyword>
<feature type="compositionally biased region" description="Polar residues" evidence="1">
    <location>
        <begin position="202"/>
        <end position="225"/>
    </location>
</feature>
<feature type="region of interest" description="Disordered" evidence="1">
    <location>
        <begin position="105"/>
        <end position="125"/>
    </location>
</feature>
<feature type="region of interest" description="Disordered" evidence="1">
    <location>
        <begin position="1"/>
        <end position="41"/>
    </location>
</feature>